<dbReference type="PANTHER" id="PTHR47957">
    <property type="entry name" value="ATP-DEPENDENT HELICASE HRQ1"/>
    <property type="match status" value="1"/>
</dbReference>
<sequence>MMKDPVGSFDIIKENFIRYVKTAFGTKFTGIENERYHLLNFDKVLYREPWIEPLPDYLSSDKVIDDLTIGDLSNALTEQELFCFKELVKKGLFPADGKLYDHQTEMLRESLAGHNCIITSGTGSGKTESFLLPLFAQLARELTSWSPSGVKGANTDNWWNQLTPRQIADPTNDYKLSTNAQQRSHETRPAGIRALILYPMNALVEDQMSRLRKALDSDETRMWLNESAKGNSIYFGRYNGDTPIPGELKVTKDDGSVGINLNKINELKDKLQFIERDATRVAQYIEENGITGNEAIELKSFFQRLDGGEMRCRFDMQVSPPDIFITNYSMLSIMLMRDVDAGIFQQTKSWLACEDLPHAAVEQEKKKRVFHLIIDELHLYRGTQGTEVAYLLKLVLDRIGLHPHHPQLRILASSASLEPGKEESVKFLQDFFGVDNNVKPFKIVSGKNNPVNEITEAEQKLPLAPFISIADSYDRAGENVNDEHFIAICEQSANELSLTLGIPASTEFGAHRLLQTLIHPSVQLRERLYSACKIDGIFRAVCTIRAMGDTGEGIYFSESVFEQCLDQHMVRKALRGLLISRAMLDEPAYKHIETKHPLTKLPRFRFHYFFRNIEGIWASVKANETENAFSDIQRTAGRLYPATRIKSDEGYRVLELLYCDNCGTTFFGGSRLTGVNNSFELLPISPNIEGIPEKTPGKLVEKRSYQEFAVFWPQGQQEYVPQDWPSGYWRQTTVGGIDQANFEAYWEPASLNVFSGDVYMSNEKAEQEPDQWVKGRLFVVKDGTKNDIANIPALAGNMVETHRGLPCVCPACGINHQKRQNDHQKSKTSPVRGFRTGFAKTTQIFAKELMYRLPAGEKERKLIVFSDSREDAAQIANGIERNHFIDLLREILVTELHSNLLFRFQVIEALDANNESQKALLRAQNEEVYDDVEDLFDKSNYSEANTTKLREKADSITALNQYRARIINARELVDITNSINLAPLIRRFAFLGINPGGQDLSIQSRLLNNQFVPWYDLIDFPNFRWASGADSTYIADIKSGTFSNLANIFFRSLFYSFESSALGYITIDAKRQRIVDEASSLGVSKEMFTQILSSCIRILGDKYKHNYSDDTDPFNFTDFTRLPSHLKKFIKRVAERNGIDETALGDACFNTLSGIGVLRGDRGIIIEELFIKIATSNDPVWTSPRGNRPHLHFSGGICTYSLTVLNNSNDKVCQNIWEQNYLSYNAIIEKRPPIRLHCEELTGQTDDQFTRQRHFRNIILPDEGYKKVKIIDLLSVTTTLEVGVDIGALQAVMLGNMPPQRFNYQQRVGRAGRRGQAYSVILTFCRGRSHDEYYFSNPQKITGDAPPTPFLTMGQPRIFRRLLSKEILRKAFLTIETNVNNDEEKPSVHGDFGKIDNWPNYEIQLRAWVTNNRKKIESTVDTLITPILLINKSDFVDWICDLNSASGFIGKINTIVNNDEIATNDISEKLAEGGILPMFGMPTTVKNLYHGINERLGLLAIDRPQAMAIYEFAPGSQKTKDKAIHTVIGFTSNFIKTRRAGVETVTNVATSNALPFSLNRWMVRCKSCGFNQTYSEDNEPQSDACPNCGNQNTSTFAKFMIKTPRAYRTNLSLGSDVKDDSELMISRPPVFAEKVEDPANPDANKLVDNAVLILSDKDVTWRINTNSDRFYYGKMFNTNNRFPTGQTFSFNNQWILSDLANGFNNNGYSSYFSPLPNSQEQQIALANNKTTEIFRLSPLTVPLELDLNMFAKDTDEMHVKAQSYGVRSAFYSAAFLIQRILADKLDIDPTEIEIADITLKKVDDGTDRRTAEIVLTDELPNGSGFVRYLFDNFSSIVNDALSPANISSYTGKIHSQRHKDNCSDACYECLKVYRNMNYHSLLDWRLGLGLLRLFTNSEYKCGTDQRFSPFTELNDWLIFIQKAGNTFASSFDLGSCEELNGLPVLKWGARKRNVIMFVHPFWDLKNIRVDNWLAEIKMEIDDYIRTSGGRLSIIDSFNLHRRPGWCYEKLIMK</sequence>
<accession>A0A4Q7MRV8</accession>
<evidence type="ECO:0000256" key="1">
    <source>
        <dbReference type="ARBA" id="ARBA00022741"/>
    </source>
</evidence>
<dbReference type="InterPro" id="IPR027417">
    <property type="entry name" value="P-loop_NTPase"/>
</dbReference>
<dbReference type="EMBL" id="SGXA01000002">
    <property type="protein sequence ID" value="RZS71512.1"/>
    <property type="molecule type" value="Genomic_DNA"/>
</dbReference>
<keyword evidence="5" id="KW-0347">Helicase</keyword>
<dbReference type="GO" id="GO:0003676">
    <property type="term" value="F:nucleic acid binding"/>
    <property type="evidence" value="ECO:0007669"/>
    <property type="project" value="InterPro"/>
</dbReference>
<comment type="caution">
    <text evidence="5">The sequence shown here is derived from an EMBL/GenBank/DDBJ whole genome shotgun (WGS) entry which is preliminary data.</text>
</comment>
<dbReference type="Proteomes" id="UP000293874">
    <property type="component" value="Unassembled WGS sequence"/>
</dbReference>
<dbReference type="GO" id="GO:0036297">
    <property type="term" value="P:interstrand cross-link repair"/>
    <property type="evidence" value="ECO:0007669"/>
    <property type="project" value="TreeGrafter"/>
</dbReference>
<name>A0A4Q7MRV8_9BACT</name>
<dbReference type="Pfam" id="PF00271">
    <property type="entry name" value="Helicase_C"/>
    <property type="match status" value="1"/>
</dbReference>
<dbReference type="PROSITE" id="PS51192">
    <property type="entry name" value="HELICASE_ATP_BIND_1"/>
    <property type="match status" value="1"/>
</dbReference>
<dbReference type="PROSITE" id="PS51194">
    <property type="entry name" value="HELICASE_CTER"/>
    <property type="match status" value="1"/>
</dbReference>
<evidence type="ECO:0000313" key="5">
    <source>
        <dbReference type="EMBL" id="RZS71512.1"/>
    </source>
</evidence>
<dbReference type="SUPFAM" id="SSF52540">
    <property type="entry name" value="P-loop containing nucleoside triphosphate hydrolases"/>
    <property type="match status" value="2"/>
</dbReference>
<keyword evidence="1" id="KW-0547">Nucleotide-binding</keyword>
<dbReference type="Pfam" id="PF00270">
    <property type="entry name" value="DEAD"/>
    <property type="match status" value="1"/>
</dbReference>
<keyword evidence="6" id="KW-1185">Reference proteome</keyword>
<protein>
    <submittedName>
        <fullName evidence="5">Helicase-like protein</fullName>
    </submittedName>
</protein>
<dbReference type="OrthoDB" id="9815222at2"/>
<dbReference type="RefSeq" id="WP_130542011.1">
    <property type="nucleotide sequence ID" value="NZ_CP042431.1"/>
</dbReference>
<keyword evidence="5" id="KW-0378">Hydrolase</keyword>
<keyword evidence="2" id="KW-0067">ATP-binding</keyword>
<proteinExistence type="predicted"/>
<dbReference type="GO" id="GO:0043138">
    <property type="term" value="F:3'-5' DNA helicase activity"/>
    <property type="evidence" value="ECO:0007669"/>
    <property type="project" value="TreeGrafter"/>
</dbReference>
<dbReference type="InterPro" id="IPR011545">
    <property type="entry name" value="DEAD/DEAH_box_helicase_dom"/>
</dbReference>
<evidence type="ECO:0000259" key="4">
    <source>
        <dbReference type="PROSITE" id="PS51194"/>
    </source>
</evidence>
<dbReference type="Pfam" id="PF09369">
    <property type="entry name" value="MZB"/>
    <property type="match status" value="1"/>
</dbReference>
<gene>
    <name evidence="5" type="ORF">EV199_3416</name>
</gene>
<dbReference type="InterPro" id="IPR001650">
    <property type="entry name" value="Helicase_C-like"/>
</dbReference>
<organism evidence="5 6">
    <name type="scientific">Pseudobacter ginsenosidimutans</name>
    <dbReference type="NCBI Taxonomy" id="661488"/>
    <lineage>
        <taxon>Bacteria</taxon>
        <taxon>Pseudomonadati</taxon>
        <taxon>Bacteroidota</taxon>
        <taxon>Chitinophagia</taxon>
        <taxon>Chitinophagales</taxon>
        <taxon>Chitinophagaceae</taxon>
        <taxon>Pseudobacter</taxon>
    </lineage>
</organism>
<dbReference type="InterPro" id="IPR018973">
    <property type="entry name" value="MZB"/>
</dbReference>
<feature type="domain" description="Helicase C-terminal" evidence="4">
    <location>
        <begin position="1165"/>
        <end position="1383"/>
    </location>
</feature>
<dbReference type="SMART" id="SM00487">
    <property type="entry name" value="DEXDc"/>
    <property type="match status" value="1"/>
</dbReference>
<dbReference type="InterPro" id="IPR014001">
    <property type="entry name" value="Helicase_ATP-bd"/>
</dbReference>
<evidence type="ECO:0000259" key="3">
    <source>
        <dbReference type="PROSITE" id="PS51192"/>
    </source>
</evidence>
<dbReference type="Gene3D" id="3.40.50.300">
    <property type="entry name" value="P-loop containing nucleotide triphosphate hydrolases"/>
    <property type="match status" value="2"/>
</dbReference>
<dbReference type="GO" id="GO:0006289">
    <property type="term" value="P:nucleotide-excision repair"/>
    <property type="evidence" value="ECO:0007669"/>
    <property type="project" value="TreeGrafter"/>
</dbReference>
<reference evidence="5 6" key="1">
    <citation type="submission" date="2019-02" db="EMBL/GenBank/DDBJ databases">
        <title>Genomic Encyclopedia of Type Strains, Phase IV (KMG-IV): sequencing the most valuable type-strain genomes for metagenomic binning, comparative biology and taxonomic classification.</title>
        <authorList>
            <person name="Goeker M."/>
        </authorList>
    </citation>
    <scope>NUCLEOTIDE SEQUENCE [LARGE SCALE GENOMIC DNA]</scope>
    <source>
        <strain evidence="5 6">DSM 18116</strain>
    </source>
</reference>
<dbReference type="SMART" id="SM00490">
    <property type="entry name" value="HELICc"/>
    <property type="match status" value="1"/>
</dbReference>
<evidence type="ECO:0000256" key="2">
    <source>
        <dbReference type="ARBA" id="ARBA00022840"/>
    </source>
</evidence>
<feature type="domain" description="Helicase ATP-binding" evidence="3">
    <location>
        <begin position="107"/>
        <end position="435"/>
    </location>
</feature>
<dbReference type="GO" id="GO:0005524">
    <property type="term" value="F:ATP binding"/>
    <property type="evidence" value="ECO:0007669"/>
    <property type="project" value="UniProtKB-KW"/>
</dbReference>
<evidence type="ECO:0000313" key="6">
    <source>
        <dbReference type="Proteomes" id="UP000293874"/>
    </source>
</evidence>
<dbReference type="PANTHER" id="PTHR47957:SF3">
    <property type="entry name" value="ATP-DEPENDENT HELICASE HRQ1"/>
    <property type="match status" value="1"/>
</dbReference>